<dbReference type="Proteomes" id="UP000619244">
    <property type="component" value="Unassembled WGS sequence"/>
</dbReference>
<evidence type="ECO:0000313" key="3">
    <source>
        <dbReference type="EMBL" id="GGY01192.1"/>
    </source>
</evidence>
<dbReference type="PANTHER" id="PTHR33744">
    <property type="entry name" value="CARBOHYDRATE DIACID REGULATOR"/>
    <property type="match status" value="1"/>
</dbReference>
<name>A0A918NWX4_9ACTN</name>
<feature type="domain" description="PucR C-terminal helix-turn-helix" evidence="2">
    <location>
        <begin position="487"/>
        <end position="545"/>
    </location>
</feature>
<dbReference type="InterPro" id="IPR025736">
    <property type="entry name" value="PucR_C-HTH_dom"/>
</dbReference>
<accession>A0A918NWX4</accession>
<evidence type="ECO:0000259" key="1">
    <source>
        <dbReference type="Pfam" id="PF07905"/>
    </source>
</evidence>
<dbReference type="InterPro" id="IPR042070">
    <property type="entry name" value="PucR_C-HTH_sf"/>
</dbReference>
<evidence type="ECO:0000259" key="2">
    <source>
        <dbReference type="Pfam" id="PF13556"/>
    </source>
</evidence>
<dbReference type="EMBL" id="BMVU01000045">
    <property type="protein sequence ID" value="GGY01192.1"/>
    <property type="molecule type" value="Genomic_DNA"/>
</dbReference>
<keyword evidence="4" id="KW-1185">Reference proteome</keyword>
<dbReference type="Pfam" id="PF07905">
    <property type="entry name" value="PucR"/>
    <property type="match status" value="1"/>
</dbReference>
<sequence length="550" mass="57786">MDSGIGVADAQGGGISVRRALELPGLRGGLPEVLAGAERLDRTVRWVHAGEVPNIASLLKGGELLLTTGYGLGARPAEQRAFVRALAERGIAALVVELGPRFARLPAALVETARTSGLPLVQLHREVPFVTVTEEVHTEIVNGHYALLRRAEEVHRRCTRALLDGGGVPQVLGILADFSGNPVFLETAGGQLLYAAGDGDCGADPLQVWEGLRGRRRDAPPEGTVLVDVPGGGPGTGSVRARLVLLPVGSPPAPVHRIAAERAAGILAVVLMQARQEEELAARGRGDFLTDLAEGRVTARDAPAQARVLGFRPGAGPMLPVVMRLADGLSPDGPPSGGGWAVLARAVAEELAPLGVPVLLGVRPVEGRVPLLLGLRAESGRDGVADRAAAALRSGAERAGLVRPGARPPVVVVGAPGGWAAVSAGLRHAAEAATAAQGLADRPWYDARRLDIDLLLWRLRDHPDLAAFVDRAIGPLRDHDARSRPPLLPTLEAYLAHAGRKAETARDLHLNRQTLYNRLARIGELLGTDLEDPQTVLALSLALRARRLVP</sequence>
<dbReference type="RefSeq" id="WP_190193813.1">
    <property type="nucleotide sequence ID" value="NZ_BMVU01000045.1"/>
</dbReference>
<dbReference type="AlphaFoldDB" id="A0A918NWX4"/>
<feature type="domain" description="Purine catabolism PurC-like" evidence="1">
    <location>
        <begin position="21"/>
        <end position="140"/>
    </location>
</feature>
<dbReference type="PANTHER" id="PTHR33744:SF1">
    <property type="entry name" value="DNA-BINDING TRANSCRIPTIONAL ACTIVATOR ADER"/>
    <property type="match status" value="1"/>
</dbReference>
<proteinExistence type="predicted"/>
<comment type="caution">
    <text evidence="3">The sequence shown here is derived from an EMBL/GenBank/DDBJ whole genome shotgun (WGS) entry which is preliminary data.</text>
</comment>
<evidence type="ECO:0000313" key="4">
    <source>
        <dbReference type="Proteomes" id="UP000619244"/>
    </source>
</evidence>
<dbReference type="InterPro" id="IPR051448">
    <property type="entry name" value="CdaR-like_regulators"/>
</dbReference>
<dbReference type="Gene3D" id="1.10.10.2840">
    <property type="entry name" value="PucR C-terminal helix-turn-helix domain"/>
    <property type="match status" value="1"/>
</dbReference>
<dbReference type="Pfam" id="PF13556">
    <property type="entry name" value="HTH_30"/>
    <property type="match status" value="1"/>
</dbReference>
<protein>
    <submittedName>
        <fullName evidence="3">Transcriptional regulator</fullName>
    </submittedName>
</protein>
<reference evidence="3" key="1">
    <citation type="journal article" date="2014" name="Int. J. Syst. Evol. Microbiol.">
        <title>Complete genome sequence of Corynebacterium casei LMG S-19264T (=DSM 44701T), isolated from a smear-ripened cheese.</title>
        <authorList>
            <consortium name="US DOE Joint Genome Institute (JGI-PGF)"/>
            <person name="Walter F."/>
            <person name="Albersmeier A."/>
            <person name="Kalinowski J."/>
            <person name="Ruckert C."/>
        </authorList>
    </citation>
    <scope>NUCLEOTIDE SEQUENCE</scope>
    <source>
        <strain evidence="3">JCM 4790</strain>
    </source>
</reference>
<organism evidence="3 4">
    <name type="scientific">Streptomyces minutiscleroticus</name>
    <dbReference type="NCBI Taxonomy" id="68238"/>
    <lineage>
        <taxon>Bacteria</taxon>
        <taxon>Bacillati</taxon>
        <taxon>Actinomycetota</taxon>
        <taxon>Actinomycetes</taxon>
        <taxon>Kitasatosporales</taxon>
        <taxon>Streptomycetaceae</taxon>
        <taxon>Streptomyces</taxon>
    </lineage>
</organism>
<reference evidence="3" key="2">
    <citation type="submission" date="2020-09" db="EMBL/GenBank/DDBJ databases">
        <authorList>
            <person name="Sun Q."/>
            <person name="Ohkuma M."/>
        </authorList>
    </citation>
    <scope>NUCLEOTIDE SEQUENCE</scope>
    <source>
        <strain evidence="3">JCM 4790</strain>
    </source>
</reference>
<dbReference type="InterPro" id="IPR012914">
    <property type="entry name" value="PucR_dom"/>
</dbReference>
<gene>
    <name evidence="3" type="ORF">GCM10010358_63870</name>
</gene>